<dbReference type="EMBL" id="CP007139">
    <property type="protein sequence ID" value="AIE83581.1"/>
    <property type="molecule type" value="Genomic_DNA"/>
</dbReference>
<dbReference type="GO" id="GO:0000287">
    <property type="term" value="F:magnesium ion binding"/>
    <property type="evidence" value="ECO:0007669"/>
    <property type="project" value="UniProtKB-UniRule"/>
</dbReference>
<evidence type="ECO:0000256" key="9">
    <source>
        <dbReference type="HAMAP-Rule" id="MF_00435"/>
    </source>
</evidence>
<feature type="binding site" evidence="9">
    <location>
        <position position="51"/>
    </location>
    <ligand>
        <name>NADP(+)</name>
        <dbReference type="ChEBI" id="CHEBI:58349"/>
    </ligand>
</feature>
<evidence type="ECO:0000256" key="4">
    <source>
        <dbReference type="ARBA" id="ARBA00022605"/>
    </source>
</evidence>
<dbReference type="PROSITE" id="PS51851">
    <property type="entry name" value="KARI_C"/>
    <property type="match status" value="1"/>
</dbReference>
<gene>
    <name evidence="9" type="primary">ilvC</name>
    <name evidence="13" type="ORF">OP10G_0213</name>
</gene>
<feature type="binding site" evidence="9">
    <location>
        <position position="134"/>
    </location>
    <ligand>
        <name>NADP(+)</name>
        <dbReference type="ChEBI" id="CHEBI:58349"/>
    </ligand>
</feature>
<dbReference type="NCBIfam" id="TIGR00465">
    <property type="entry name" value="ilvC"/>
    <property type="match status" value="1"/>
</dbReference>
<feature type="binding site" evidence="9 10">
    <location>
        <position position="252"/>
    </location>
    <ligand>
        <name>substrate</name>
    </ligand>
</feature>
<dbReference type="NCBIfam" id="NF004017">
    <property type="entry name" value="PRK05479.1"/>
    <property type="match status" value="1"/>
</dbReference>
<dbReference type="UniPathway" id="UPA00047">
    <property type="reaction ID" value="UER00056"/>
</dbReference>
<proteinExistence type="inferred from homology"/>
<dbReference type="GO" id="GO:0009099">
    <property type="term" value="P:L-valine biosynthetic process"/>
    <property type="evidence" value="ECO:0007669"/>
    <property type="project" value="UniProtKB-UniRule"/>
</dbReference>
<dbReference type="STRING" id="661478.OP10G_0213"/>
<keyword evidence="4 9" id="KW-0028">Amino-acid biosynthesis</keyword>
<feature type="binding site" evidence="9 10">
    <location>
        <position position="191"/>
    </location>
    <ligand>
        <name>Mg(2+)</name>
        <dbReference type="ChEBI" id="CHEBI:18420"/>
        <label>1</label>
    </ligand>
</feature>
<dbReference type="HOGENOM" id="CLU_033821_0_1_0"/>
<dbReference type="NCBIfam" id="NF009940">
    <property type="entry name" value="PRK13403.1"/>
    <property type="match status" value="1"/>
</dbReference>
<evidence type="ECO:0000256" key="3">
    <source>
        <dbReference type="ARBA" id="ARBA00010318"/>
    </source>
</evidence>
<dbReference type="Gene3D" id="3.40.50.720">
    <property type="entry name" value="NAD(P)-binding Rossmann-like Domain"/>
    <property type="match status" value="1"/>
</dbReference>
<dbReference type="Proteomes" id="UP000027982">
    <property type="component" value="Chromosome"/>
</dbReference>
<feature type="binding site" evidence="9 10">
    <location>
        <position position="231"/>
    </location>
    <ligand>
        <name>Mg(2+)</name>
        <dbReference type="ChEBI" id="CHEBI:18420"/>
        <label>2</label>
    </ligand>
</feature>
<comment type="function">
    <text evidence="9">Involved in the biosynthesis of branched-chain amino acids (BCAA). Catalyzes an alkyl-migration followed by a ketol-acid reduction of (S)-2-acetolactate (S2AL) to yield (R)-2,3-dihydroxy-isovalerate. In the isomerase reaction, S2AL is rearranged via a Mg-dependent methyl migration to produce 3-hydroxy-3-methyl-2-ketobutyrate (HMKB). In the reductase reaction, this 2-ketoacid undergoes a metal-dependent reduction by NADPH to yield (R)-2,3-dihydroxy-isovalerate.</text>
</comment>
<dbReference type="eggNOG" id="COG0059">
    <property type="taxonomic scope" value="Bacteria"/>
</dbReference>
<feature type="domain" description="KARI N-terminal Rossmann" evidence="11">
    <location>
        <begin position="1"/>
        <end position="182"/>
    </location>
</feature>
<dbReference type="SUPFAM" id="SSF51735">
    <property type="entry name" value="NAD(P)-binding Rossmann-fold domains"/>
    <property type="match status" value="1"/>
</dbReference>
<comment type="catalytic activity">
    <reaction evidence="9">
        <text>(2R)-2,3-dihydroxy-3-methylbutanoate + NADP(+) = (2S)-2-acetolactate + NADPH + H(+)</text>
        <dbReference type="Rhea" id="RHEA:22068"/>
        <dbReference type="ChEBI" id="CHEBI:15378"/>
        <dbReference type="ChEBI" id="CHEBI:49072"/>
        <dbReference type="ChEBI" id="CHEBI:57783"/>
        <dbReference type="ChEBI" id="CHEBI:58349"/>
        <dbReference type="ChEBI" id="CHEBI:58476"/>
        <dbReference type="EC" id="1.1.1.86"/>
    </reaction>
</comment>
<dbReference type="SUPFAM" id="SSF48179">
    <property type="entry name" value="6-phosphogluconate dehydrogenase C-terminal domain-like"/>
    <property type="match status" value="1"/>
</dbReference>
<dbReference type="KEGG" id="fgi:OP10G_0213"/>
<dbReference type="InterPro" id="IPR013116">
    <property type="entry name" value="KARI_N"/>
</dbReference>
<evidence type="ECO:0000313" key="13">
    <source>
        <dbReference type="EMBL" id="AIE83581.1"/>
    </source>
</evidence>
<accession>A0A068NJC1</accession>
<protein>
    <recommendedName>
        <fullName evidence="9">Ketol-acid reductoisomerase (NADP(+))</fullName>
        <shortName evidence="9">KARI</shortName>
        <ecNumber evidence="9">1.1.1.86</ecNumber>
    </recommendedName>
    <alternativeName>
        <fullName evidence="9">Acetohydroxy-acid isomeroreductase</fullName>
        <shortName evidence="9">AHIR</shortName>
    </alternativeName>
    <alternativeName>
        <fullName evidence="9">Alpha-keto-beta-hydroxylacyl reductoisomerase</fullName>
    </alternativeName>
</protein>
<dbReference type="Gene3D" id="6.10.240.10">
    <property type="match status" value="1"/>
</dbReference>
<sequence>MATIYYEKDIHPELIKSSKVAVVGYGSQGHAHAQNLRDSGVEVVVALYPGSKSRAKAEGDGFCVMNVPEATDWADVIMFCTPDVPMSKIYNDGVAPRLRDGQLLLFAHGLNIHFGLIEPPKNVDVAMVAPKGPGHRLRAEYVGGAGMPALVAVHQDATGQAKERALAYAWGIGSGKAGVLETTFKEETETDLFGEQAVLCGGLSALIKAGFETLVDAGYQPEAAYFECLHETKLIVDLLYEGGLNYMRYSISDTAEWGDYTAGPKVINSQSREAMNGLLKDIQDGTFAKRWIEENEAGLPNMKRYREEESKHPIEEVGKRLRAMMPFLKTKEVPV</sequence>
<evidence type="ECO:0000256" key="7">
    <source>
        <dbReference type="ARBA" id="ARBA00023002"/>
    </source>
</evidence>
<dbReference type="InterPro" id="IPR013023">
    <property type="entry name" value="KARI"/>
</dbReference>
<comment type="catalytic activity">
    <reaction evidence="9">
        <text>(2R,3R)-2,3-dihydroxy-3-methylpentanoate + NADP(+) = (S)-2-ethyl-2-hydroxy-3-oxobutanoate + NADPH + H(+)</text>
        <dbReference type="Rhea" id="RHEA:13493"/>
        <dbReference type="ChEBI" id="CHEBI:15378"/>
        <dbReference type="ChEBI" id="CHEBI:49256"/>
        <dbReference type="ChEBI" id="CHEBI:49258"/>
        <dbReference type="ChEBI" id="CHEBI:57783"/>
        <dbReference type="ChEBI" id="CHEBI:58349"/>
        <dbReference type="EC" id="1.1.1.86"/>
    </reaction>
</comment>
<keyword evidence="14" id="KW-1185">Reference proteome</keyword>
<dbReference type="PROSITE" id="PS51850">
    <property type="entry name" value="KARI_N"/>
    <property type="match status" value="1"/>
</dbReference>
<organism evidence="13 14">
    <name type="scientific">Fimbriimonas ginsengisoli Gsoil 348</name>
    <dbReference type="NCBI Taxonomy" id="661478"/>
    <lineage>
        <taxon>Bacteria</taxon>
        <taxon>Bacillati</taxon>
        <taxon>Armatimonadota</taxon>
        <taxon>Fimbriimonadia</taxon>
        <taxon>Fimbriimonadales</taxon>
        <taxon>Fimbriimonadaceae</taxon>
        <taxon>Fimbriimonas</taxon>
    </lineage>
</organism>
<dbReference type="GO" id="GO:0016853">
    <property type="term" value="F:isomerase activity"/>
    <property type="evidence" value="ECO:0007669"/>
    <property type="project" value="UniProtKB-KW"/>
</dbReference>
<feature type="binding site" evidence="9 10">
    <location>
        <position position="191"/>
    </location>
    <ligand>
        <name>Mg(2+)</name>
        <dbReference type="ChEBI" id="CHEBI:18420"/>
        <label>2</label>
    </ligand>
</feature>
<dbReference type="Pfam" id="PF07991">
    <property type="entry name" value="KARI_N"/>
    <property type="match status" value="1"/>
</dbReference>
<keyword evidence="6 9" id="KW-0460">Magnesium</keyword>
<dbReference type="GO" id="GO:0009097">
    <property type="term" value="P:isoleucine biosynthetic process"/>
    <property type="evidence" value="ECO:0007669"/>
    <property type="project" value="UniProtKB-UniRule"/>
</dbReference>
<feature type="binding site" evidence="9">
    <location>
        <begin position="25"/>
        <end position="28"/>
    </location>
    <ligand>
        <name>NADP(+)</name>
        <dbReference type="ChEBI" id="CHEBI:58349"/>
    </ligand>
</feature>
<evidence type="ECO:0000256" key="1">
    <source>
        <dbReference type="ARBA" id="ARBA00004864"/>
    </source>
</evidence>
<name>A0A068NJC1_FIMGI</name>
<dbReference type="GO" id="GO:0004455">
    <property type="term" value="F:ketol-acid reductoisomerase activity"/>
    <property type="evidence" value="ECO:0007669"/>
    <property type="project" value="UniProtKB-UniRule"/>
</dbReference>
<dbReference type="FunFam" id="3.40.50.720:FF:000023">
    <property type="entry name" value="Ketol-acid reductoisomerase (NADP(+))"/>
    <property type="match status" value="1"/>
</dbReference>
<evidence type="ECO:0000256" key="2">
    <source>
        <dbReference type="ARBA" id="ARBA00004885"/>
    </source>
</evidence>
<dbReference type="InterPro" id="IPR000506">
    <property type="entry name" value="KARI_C"/>
</dbReference>
<dbReference type="PIRSF" id="PIRSF000116">
    <property type="entry name" value="IlvC_gammaproteo"/>
    <property type="match status" value="1"/>
</dbReference>
<comment type="cofactor">
    <cofactor evidence="9">
        <name>Mg(2+)</name>
        <dbReference type="ChEBI" id="CHEBI:18420"/>
    </cofactor>
    <text evidence="9">Binds 2 magnesium ions per subunit.</text>
</comment>
<dbReference type="PANTHER" id="PTHR21371">
    <property type="entry name" value="KETOL-ACID REDUCTOISOMERASE, MITOCHONDRIAL"/>
    <property type="match status" value="1"/>
</dbReference>
<evidence type="ECO:0000313" key="14">
    <source>
        <dbReference type="Proteomes" id="UP000027982"/>
    </source>
</evidence>
<evidence type="ECO:0000259" key="11">
    <source>
        <dbReference type="PROSITE" id="PS51850"/>
    </source>
</evidence>
<feature type="domain" description="KARI C-terminal knotted" evidence="12">
    <location>
        <begin position="183"/>
        <end position="328"/>
    </location>
</feature>
<feature type="active site" evidence="9">
    <location>
        <position position="108"/>
    </location>
</feature>
<dbReference type="GO" id="GO:0050661">
    <property type="term" value="F:NADP binding"/>
    <property type="evidence" value="ECO:0007669"/>
    <property type="project" value="InterPro"/>
</dbReference>
<dbReference type="InterPro" id="IPR008927">
    <property type="entry name" value="6-PGluconate_DH-like_C_sf"/>
</dbReference>
<dbReference type="AlphaFoldDB" id="A0A068NJC1"/>
<dbReference type="Pfam" id="PF01450">
    <property type="entry name" value="KARI_C"/>
    <property type="match status" value="1"/>
</dbReference>
<evidence type="ECO:0000256" key="5">
    <source>
        <dbReference type="ARBA" id="ARBA00022723"/>
    </source>
</evidence>
<dbReference type="EC" id="1.1.1.86" evidence="9"/>
<dbReference type="PANTHER" id="PTHR21371:SF1">
    <property type="entry name" value="KETOL-ACID REDUCTOISOMERASE, MITOCHONDRIAL"/>
    <property type="match status" value="1"/>
</dbReference>
<evidence type="ECO:0000256" key="10">
    <source>
        <dbReference type="PROSITE-ProRule" id="PRU01198"/>
    </source>
</evidence>
<keyword evidence="5 9" id="KW-0479">Metal-binding</keyword>
<dbReference type="UniPathway" id="UPA00049">
    <property type="reaction ID" value="UER00060"/>
</dbReference>
<reference evidence="13 14" key="1">
    <citation type="journal article" date="2014" name="PLoS ONE">
        <title>The first complete genome sequence of the class fimbriimonadia in the phylum armatimonadetes.</title>
        <authorList>
            <person name="Hu Z.Y."/>
            <person name="Wang Y.Z."/>
            <person name="Im W.T."/>
            <person name="Wang S.Y."/>
            <person name="Zhao G.P."/>
            <person name="Zheng H.J."/>
            <person name="Quan Z.X."/>
        </authorList>
    </citation>
    <scope>NUCLEOTIDE SEQUENCE [LARGE SCALE GENOMIC DNA]</scope>
    <source>
        <strain evidence="13">Gsoil 348</strain>
    </source>
</reference>
<feature type="binding site" evidence="9">
    <location>
        <position position="53"/>
    </location>
    <ligand>
        <name>NADP(+)</name>
        <dbReference type="ChEBI" id="CHEBI:58349"/>
    </ligand>
</feature>
<feature type="binding site" evidence="9 10">
    <location>
        <position position="227"/>
    </location>
    <ligand>
        <name>Mg(2+)</name>
        <dbReference type="ChEBI" id="CHEBI:18420"/>
        <label>2</label>
    </ligand>
</feature>
<comment type="pathway">
    <text evidence="1 9">Amino-acid biosynthesis; L-valine biosynthesis; L-valine from pyruvate: step 2/4.</text>
</comment>
<comment type="similarity">
    <text evidence="3 9 10">Belongs to the ketol-acid reductoisomerase family.</text>
</comment>
<comment type="pathway">
    <text evidence="2 9">Amino-acid biosynthesis; L-isoleucine biosynthesis; L-isoleucine from 2-oxobutanoate: step 2/4.</text>
</comment>
<dbReference type="RefSeq" id="WP_025227746.1">
    <property type="nucleotide sequence ID" value="NZ_CP007139.1"/>
</dbReference>
<dbReference type="OrthoDB" id="9804088at2"/>
<dbReference type="InterPro" id="IPR036291">
    <property type="entry name" value="NAD(P)-bd_dom_sf"/>
</dbReference>
<comment type="caution">
    <text evidence="9">Lacks conserved residue(s) required for the propagation of feature annotation.</text>
</comment>
<evidence type="ECO:0000259" key="12">
    <source>
        <dbReference type="PROSITE" id="PS51851"/>
    </source>
</evidence>
<keyword evidence="13" id="KW-0413">Isomerase</keyword>
<evidence type="ECO:0000256" key="6">
    <source>
        <dbReference type="ARBA" id="ARBA00022842"/>
    </source>
</evidence>
<keyword evidence="7 9" id="KW-0560">Oxidoreductase</keyword>
<feature type="binding site" evidence="9 10">
    <location>
        <position position="195"/>
    </location>
    <ligand>
        <name>Mg(2+)</name>
        <dbReference type="ChEBI" id="CHEBI:18420"/>
        <label>1</label>
    </ligand>
</feature>
<dbReference type="GO" id="GO:0005829">
    <property type="term" value="C:cytosol"/>
    <property type="evidence" value="ECO:0007669"/>
    <property type="project" value="TreeGrafter"/>
</dbReference>
<evidence type="ECO:0000256" key="8">
    <source>
        <dbReference type="ARBA" id="ARBA00023304"/>
    </source>
</evidence>
<keyword evidence="9" id="KW-0521">NADP</keyword>
<dbReference type="InterPro" id="IPR014359">
    <property type="entry name" value="KARI_prok"/>
</dbReference>
<keyword evidence="8 9" id="KW-0100">Branched-chain amino acid biosynthesis</keyword>
<dbReference type="HAMAP" id="MF_00435">
    <property type="entry name" value="IlvC"/>
    <property type="match status" value="1"/>
</dbReference>